<evidence type="ECO:0000313" key="1">
    <source>
        <dbReference type="EMBL" id="MBZ0156276.1"/>
    </source>
</evidence>
<sequence length="128" mass="14845">MKYMVSGQIKVRTKDGERALLAGQIISMPADKAAALLLAGKITEMHPRPHDLHERDRLFHEHTERLSLYPFSPEKIPAALWEMIRESNRQLDTAWMSGSIDDFKRGMAELETLCIRAYYHTIRKHDEN</sequence>
<dbReference type="AlphaFoldDB" id="A0A953JEK3"/>
<name>A0A953JEK3_9BACT</name>
<reference evidence="1" key="2">
    <citation type="submission" date="2021-08" db="EMBL/GenBank/DDBJ databases">
        <authorList>
            <person name="Dalcin Martins P."/>
        </authorList>
    </citation>
    <scope>NUCLEOTIDE SEQUENCE</scope>
    <source>
        <strain evidence="1">MAG_39</strain>
    </source>
</reference>
<dbReference type="Proteomes" id="UP000705867">
    <property type="component" value="Unassembled WGS sequence"/>
</dbReference>
<dbReference type="EMBL" id="JAIOIV010000073">
    <property type="protein sequence ID" value="MBZ0156276.1"/>
    <property type="molecule type" value="Genomic_DNA"/>
</dbReference>
<organism evidence="1 2">
    <name type="scientific">Candidatus Nitrobium versatile</name>
    <dbReference type="NCBI Taxonomy" id="2884831"/>
    <lineage>
        <taxon>Bacteria</taxon>
        <taxon>Pseudomonadati</taxon>
        <taxon>Nitrospirota</taxon>
        <taxon>Nitrospiria</taxon>
        <taxon>Nitrospirales</taxon>
        <taxon>Nitrospiraceae</taxon>
        <taxon>Candidatus Nitrobium</taxon>
    </lineage>
</organism>
<evidence type="ECO:0000313" key="2">
    <source>
        <dbReference type="Proteomes" id="UP000705867"/>
    </source>
</evidence>
<gene>
    <name evidence="1" type="ORF">K8I29_08730</name>
</gene>
<reference evidence="1" key="1">
    <citation type="journal article" date="2021" name="bioRxiv">
        <title>Unraveling nitrogen, sulfur and carbon metabolic pathways and microbial community transcriptional responses to substrate deprivation and toxicity stresses in a bioreactor mimicking anoxic brackish coastal sediment conditions.</title>
        <authorList>
            <person name="Martins P.D."/>
            <person name="Echeveste M.J."/>
            <person name="Arshad A."/>
            <person name="Kurth J."/>
            <person name="Ouboter H."/>
            <person name="Jetten M.S.M."/>
            <person name="Welte C.U."/>
        </authorList>
    </citation>
    <scope>NUCLEOTIDE SEQUENCE</scope>
    <source>
        <strain evidence="1">MAG_39</strain>
    </source>
</reference>
<proteinExistence type="predicted"/>
<accession>A0A953JEK3</accession>
<protein>
    <submittedName>
        <fullName evidence="1">Uncharacterized protein</fullName>
    </submittedName>
</protein>
<comment type="caution">
    <text evidence="1">The sequence shown here is derived from an EMBL/GenBank/DDBJ whole genome shotgun (WGS) entry which is preliminary data.</text>
</comment>